<dbReference type="Proteomes" id="UP001549251">
    <property type="component" value="Unassembled WGS sequence"/>
</dbReference>
<dbReference type="InterPro" id="IPR036388">
    <property type="entry name" value="WH-like_DNA-bd_sf"/>
</dbReference>
<accession>A0ABV2Q094</accession>
<comment type="similarity">
    <text evidence="1">Belongs to the LysR transcriptional regulatory family.</text>
</comment>
<dbReference type="InterPro" id="IPR058163">
    <property type="entry name" value="LysR-type_TF_proteobact-type"/>
</dbReference>
<dbReference type="EMBL" id="JBEPSD010000003">
    <property type="protein sequence ID" value="MET4570733.1"/>
    <property type="molecule type" value="Genomic_DNA"/>
</dbReference>
<evidence type="ECO:0000313" key="6">
    <source>
        <dbReference type="EMBL" id="MET4570733.1"/>
    </source>
</evidence>
<keyword evidence="4" id="KW-0804">Transcription</keyword>
<proteinExistence type="inferred from homology"/>
<organism evidence="6 7">
    <name type="scientific">Rhodanobacter soli</name>
    <dbReference type="NCBI Taxonomy" id="590609"/>
    <lineage>
        <taxon>Bacteria</taxon>
        <taxon>Pseudomonadati</taxon>
        <taxon>Pseudomonadota</taxon>
        <taxon>Gammaproteobacteria</taxon>
        <taxon>Lysobacterales</taxon>
        <taxon>Rhodanobacteraceae</taxon>
        <taxon>Rhodanobacter</taxon>
    </lineage>
</organism>
<reference evidence="6 7" key="1">
    <citation type="submission" date="2024-06" db="EMBL/GenBank/DDBJ databases">
        <title>Sorghum-associated microbial communities from plants grown in Nebraska, USA.</title>
        <authorList>
            <person name="Schachtman D."/>
        </authorList>
    </citation>
    <scope>NUCLEOTIDE SEQUENCE [LARGE SCALE GENOMIC DNA]</scope>
    <source>
        <strain evidence="6 7">1757</strain>
    </source>
</reference>
<evidence type="ECO:0000256" key="3">
    <source>
        <dbReference type="ARBA" id="ARBA00023125"/>
    </source>
</evidence>
<evidence type="ECO:0000256" key="4">
    <source>
        <dbReference type="ARBA" id="ARBA00023163"/>
    </source>
</evidence>
<sequence>MDKFQEMASFVAVVEAGSFVGAADATGLSKAAVSRHVAELEQRLGARLLHRTTRRLSLTDDGQLFFTRAKEMLAAIDEAESEISSRSGEPSGLLRINAPLTFGVLHLAPLWGRFAQLYPKVSLDIELSDRVVDLVEEGYDLAVRITNLPNSQLVSRRLASTRMVACASPQYLALHGTPAHPDELAQHEVISYSYWAARNEWTFTAPDDSLVTVRTHARIHANNGDTCRAAALDHQGIILQPDFLVADDLRRGDLVELLPTYRAMTLGIHAVYPSRKHLPIKTRRLVDFLVEAFAAPVWDTLPAA</sequence>
<dbReference type="Pfam" id="PF00126">
    <property type="entry name" value="HTH_1"/>
    <property type="match status" value="1"/>
</dbReference>
<evidence type="ECO:0000313" key="7">
    <source>
        <dbReference type="Proteomes" id="UP001549251"/>
    </source>
</evidence>
<dbReference type="PANTHER" id="PTHR30537:SF35">
    <property type="entry name" value="TRANSCRIPTIONAL REGULATORY PROTEIN"/>
    <property type="match status" value="1"/>
</dbReference>
<dbReference type="PANTHER" id="PTHR30537">
    <property type="entry name" value="HTH-TYPE TRANSCRIPTIONAL REGULATOR"/>
    <property type="match status" value="1"/>
</dbReference>
<keyword evidence="7" id="KW-1185">Reference proteome</keyword>
<dbReference type="Pfam" id="PF03466">
    <property type="entry name" value="LysR_substrate"/>
    <property type="match status" value="1"/>
</dbReference>
<dbReference type="RefSeq" id="WP_354552201.1">
    <property type="nucleotide sequence ID" value="NZ_JBEPSD010000003.1"/>
</dbReference>
<evidence type="ECO:0000256" key="1">
    <source>
        <dbReference type="ARBA" id="ARBA00009437"/>
    </source>
</evidence>
<protein>
    <submittedName>
        <fullName evidence="6">DNA-binding transcriptional LysR family regulator</fullName>
    </submittedName>
</protein>
<comment type="caution">
    <text evidence="6">The sequence shown here is derived from an EMBL/GenBank/DDBJ whole genome shotgun (WGS) entry which is preliminary data.</text>
</comment>
<keyword evidence="3 6" id="KW-0238">DNA-binding</keyword>
<evidence type="ECO:0000259" key="5">
    <source>
        <dbReference type="PROSITE" id="PS50931"/>
    </source>
</evidence>
<dbReference type="InterPro" id="IPR036390">
    <property type="entry name" value="WH_DNA-bd_sf"/>
</dbReference>
<name>A0ABV2Q094_9GAMM</name>
<dbReference type="PROSITE" id="PS50931">
    <property type="entry name" value="HTH_LYSR"/>
    <property type="match status" value="1"/>
</dbReference>
<dbReference type="SUPFAM" id="SSF46785">
    <property type="entry name" value="Winged helix' DNA-binding domain"/>
    <property type="match status" value="1"/>
</dbReference>
<dbReference type="Gene3D" id="3.40.190.290">
    <property type="match status" value="1"/>
</dbReference>
<dbReference type="InterPro" id="IPR005119">
    <property type="entry name" value="LysR_subst-bd"/>
</dbReference>
<dbReference type="GO" id="GO:0003677">
    <property type="term" value="F:DNA binding"/>
    <property type="evidence" value="ECO:0007669"/>
    <property type="project" value="UniProtKB-KW"/>
</dbReference>
<keyword evidence="2" id="KW-0805">Transcription regulation</keyword>
<dbReference type="Gene3D" id="1.10.10.10">
    <property type="entry name" value="Winged helix-like DNA-binding domain superfamily/Winged helix DNA-binding domain"/>
    <property type="match status" value="1"/>
</dbReference>
<dbReference type="InterPro" id="IPR000847">
    <property type="entry name" value="LysR_HTH_N"/>
</dbReference>
<dbReference type="CDD" id="cd08422">
    <property type="entry name" value="PBP2_CrgA_like"/>
    <property type="match status" value="1"/>
</dbReference>
<evidence type="ECO:0000256" key="2">
    <source>
        <dbReference type="ARBA" id="ARBA00023015"/>
    </source>
</evidence>
<gene>
    <name evidence="6" type="ORF">ABIE04_003112</name>
</gene>
<dbReference type="SUPFAM" id="SSF53850">
    <property type="entry name" value="Periplasmic binding protein-like II"/>
    <property type="match status" value="1"/>
</dbReference>
<feature type="domain" description="HTH lysR-type" evidence="5">
    <location>
        <begin position="1"/>
        <end position="59"/>
    </location>
</feature>